<gene>
    <name evidence="1" type="ORF">FHX40_4632</name>
</gene>
<dbReference type="OrthoDB" id="3543800at2"/>
<sequence length="100" mass="10907">MTEQPYTYLSMSIDPGERSRVRMSLCGSMIRARAWVLDSGRPHLALEPDEADVTVSTTRSGPVAAKDLDIVRQVFGAAARHLAGCELMHAEHAQVTDRAA</sequence>
<evidence type="ECO:0000313" key="1">
    <source>
        <dbReference type="EMBL" id="TQM72490.1"/>
    </source>
</evidence>
<dbReference type="AlphaFoldDB" id="A0A543IPJ6"/>
<dbReference type="EMBL" id="VFPQ01000002">
    <property type="protein sequence ID" value="TQM72490.1"/>
    <property type="molecule type" value="Genomic_DNA"/>
</dbReference>
<protein>
    <submittedName>
        <fullName evidence="1">Uncharacterized protein</fullName>
    </submittedName>
</protein>
<name>A0A543IPJ6_9ACTN</name>
<comment type="caution">
    <text evidence="1">The sequence shown here is derived from an EMBL/GenBank/DDBJ whole genome shotgun (WGS) entry which is preliminary data.</text>
</comment>
<evidence type="ECO:0000313" key="2">
    <source>
        <dbReference type="Proteomes" id="UP000319213"/>
    </source>
</evidence>
<reference evidence="1 2" key="1">
    <citation type="submission" date="2019-06" db="EMBL/GenBank/DDBJ databases">
        <title>Sequencing the genomes of 1000 actinobacteria strains.</title>
        <authorList>
            <person name="Klenk H.-P."/>
        </authorList>
    </citation>
    <scope>NUCLEOTIDE SEQUENCE [LARGE SCALE GENOMIC DNA]</scope>
    <source>
        <strain evidence="1 2">DSM 43186</strain>
    </source>
</reference>
<proteinExistence type="predicted"/>
<keyword evidence="2" id="KW-1185">Reference proteome</keyword>
<dbReference type="Proteomes" id="UP000319213">
    <property type="component" value="Unassembled WGS sequence"/>
</dbReference>
<organism evidence="1 2">
    <name type="scientific">Thermopolyspora flexuosa</name>
    <dbReference type="NCBI Taxonomy" id="103836"/>
    <lineage>
        <taxon>Bacteria</taxon>
        <taxon>Bacillati</taxon>
        <taxon>Actinomycetota</taxon>
        <taxon>Actinomycetes</taxon>
        <taxon>Streptosporangiales</taxon>
        <taxon>Streptosporangiaceae</taxon>
        <taxon>Thermopolyspora</taxon>
    </lineage>
</organism>
<dbReference type="RefSeq" id="WP_142262042.1">
    <property type="nucleotide sequence ID" value="NZ_BMPV01000002.1"/>
</dbReference>
<accession>A0A543IPJ6</accession>